<dbReference type="eggNOG" id="COG5011">
    <property type="taxonomic scope" value="Bacteria"/>
</dbReference>
<gene>
    <name evidence="2" type="ORF">SAMN04487771_101837</name>
</gene>
<protein>
    <submittedName>
        <fullName evidence="2">Radical SAM-linked protein</fullName>
    </submittedName>
</protein>
<keyword evidence="3" id="KW-1185">Reference proteome</keyword>
<evidence type="ECO:0000313" key="2">
    <source>
        <dbReference type="EMBL" id="SET44092.1"/>
    </source>
</evidence>
<feature type="domain" description="DUF2344" evidence="1">
    <location>
        <begin position="2"/>
        <end position="167"/>
    </location>
</feature>
<dbReference type="NCBIfam" id="TIGR03936">
    <property type="entry name" value="sam_1_link_chp"/>
    <property type="match status" value="1"/>
</dbReference>
<dbReference type="InterPro" id="IPR018768">
    <property type="entry name" value="DUF2344"/>
</dbReference>
<dbReference type="AlphaFoldDB" id="A0A1I0EGA2"/>
<proteinExistence type="predicted"/>
<name>A0A1I0EGA2_9FIRM</name>
<dbReference type="Pfam" id="PF10105">
    <property type="entry name" value="DUF2344"/>
    <property type="match status" value="1"/>
</dbReference>
<evidence type="ECO:0000259" key="1">
    <source>
        <dbReference type="Pfam" id="PF10105"/>
    </source>
</evidence>
<sequence>MKIRIKFRKQGFVRFVGHLDLMRTYQKTMKRADVAIKYSGGFSPHQIMSFASPLSVGMISNGEYMDIEVEHCGTSAEMVEQVNSCVPEGMDILSWRQLDDNTKNAMSQVAFADYKVWFKEGSAPESEEEFWAGFGRFVEQDHIPYVKKTKKGEKELDLRERILEARPTTPLGIMAVMFGDARIGDFDRVLISDPSERSGYFLRLASGSAANTKPEQVLEAYCASIGMEYPKFDIQVEREELYANVGTEEAPVLKSLEDFGKEIR</sequence>
<reference evidence="3" key="1">
    <citation type="submission" date="2016-10" db="EMBL/GenBank/DDBJ databases">
        <authorList>
            <person name="Varghese N."/>
            <person name="Submissions S."/>
        </authorList>
    </citation>
    <scope>NUCLEOTIDE SEQUENCE [LARGE SCALE GENOMIC DNA]</scope>
    <source>
        <strain evidence="3">KH1P1</strain>
    </source>
</reference>
<evidence type="ECO:0000313" key="3">
    <source>
        <dbReference type="Proteomes" id="UP000199820"/>
    </source>
</evidence>
<dbReference type="EMBL" id="FOIL01000018">
    <property type="protein sequence ID" value="SET44092.1"/>
    <property type="molecule type" value="Genomic_DNA"/>
</dbReference>
<accession>A0A1I0EGA2</accession>
<dbReference type="OrthoDB" id="9780488at2"/>
<dbReference type="Proteomes" id="UP000199820">
    <property type="component" value="Unassembled WGS sequence"/>
</dbReference>
<organism evidence="2 3">
    <name type="scientific">[Clostridium] aminophilum</name>
    <dbReference type="NCBI Taxonomy" id="1526"/>
    <lineage>
        <taxon>Bacteria</taxon>
        <taxon>Bacillati</taxon>
        <taxon>Bacillota</taxon>
        <taxon>Clostridia</taxon>
        <taxon>Lachnospirales</taxon>
        <taxon>Lachnospiraceae</taxon>
    </lineage>
</organism>
<dbReference type="STRING" id="1526.SAMN02910262_00480"/>